<feature type="binding site" evidence="10">
    <location>
        <begin position="28"/>
        <end position="33"/>
    </location>
    <ligand>
        <name>substrate</name>
    </ligand>
</feature>
<dbReference type="InterPro" id="IPR027417">
    <property type="entry name" value="P-loop_NTPase"/>
</dbReference>
<evidence type="ECO:0000256" key="2">
    <source>
        <dbReference type="ARBA" id="ARBA00003213"/>
    </source>
</evidence>
<dbReference type="Gene3D" id="1.10.20.140">
    <property type="match status" value="1"/>
</dbReference>
<dbReference type="RefSeq" id="WP_253555570.1">
    <property type="nucleotide sequence ID" value="NZ_CP098827.1"/>
</dbReference>
<evidence type="ECO:0000256" key="4">
    <source>
        <dbReference type="ARBA" id="ARBA00022679"/>
    </source>
</evidence>
<dbReference type="FunFam" id="1.10.20.140:FF:000001">
    <property type="entry name" value="tRNA dimethylallyltransferase"/>
    <property type="match status" value="1"/>
</dbReference>
<dbReference type="HAMAP" id="MF_00185">
    <property type="entry name" value="IPP_trans"/>
    <property type="match status" value="1"/>
</dbReference>
<dbReference type="EMBL" id="CP098827">
    <property type="protein sequence ID" value="XBO72067.1"/>
    <property type="molecule type" value="Genomic_DNA"/>
</dbReference>
<comment type="catalytic activity">
    <reaction evidence="9 10 11">
        <text>adenosine(37) in tRNA + dimethylallyl diphosphate = N(6)-dimethylallyladenosine(37) in tRNA + diphosphate</text>
        <dbReference type="Rhea" id="RHEA:26482"/>
        <dbReference type="Rhea" id="RHEA-COMP:10162"/>
        <dbReference type="Rhea" id="RHEA-COMP:10375"/>
        <dbReference type="ChEBI" id="CHEBI:33019"/>
        <dbReference type="ChEBI" id="CHEBI:57623"/>
        <dbReference type="ChEBI" id="CHEBI:74411"/>
        <dbReference type="ChEBI" id="CHEBI:74415"/>
        <dbReference type="EC" id="2.5.1.75"/>
    </reaction>
</comment>
<dbReference type="InterPro" id="IPR039657">
    <property type="entry name" value="Dimethylallyltransferase"/>
</dbReference>
<keyword evidence="4 10" id="KW-0808">Transferase</keyword>
<evidence type="ECO:0000256" key="11">
    <source>
        <dbReference type="RuleBase" id="RU003783"/>
    </source>
</evidence>
<protein>
    <recommendedName>
        <fullName evidence="10">tRNA dimethylallyltransferase</fullName>
        <ecNumber evidence="10">2.5.1.75</ecNumber>
    </recommendedName>
    <alternativeName>
        <fullName evidence="10">Dimethylallyl diphosphate:tRNA dimethylallyltransferase</fullName>
        <shortName evidence="10">DMAPP:tRNA dimethylallyltransferase</shortName>
        <shortName evidence="10">DMATase</shortName>
    </alternativeName>
    <alternativeName>
        <fullName evidence="10">Isopentenyl-diphosphate:tRNA isopentenyltransferase</fullName>
        <shortName evidence="10">IPP transferase</shortName>
        <shortName evidence="10">IPPT</shortName>
        <shortName evidence="10">IPTase</shortName>
    </alternativeName>
</protein>
<evidence type="ECO:0000256" key="8">
    <source>
        <dbReference type="ARBA" id="ARBA00022842"/>
    </source>
</evidence>
<dbReference type="EC" id="2.5.1.75" evidence="10"/>
<dbReference type="SUPFAM" id="SSF52540">
    <property type="entry name" value="P-loop containing nucleoside triphosphate hydrolases"/>
    <property type="match status" value="1"/>
</dbReference>
<dbReference type="PANTHER" id="PTHR11088:SF60">
    <property type="entry name" value="TRNA DIMETHYLALLYLTRANSFERASE"/>
    <property type="match status" value="1"/>
</dbReference>
<evidence type="ECO:0000256" key="9">
    <source>
        <dbReference type="ARBA" id="ARBA00049563"/>
    </source>
</evidence>
<dbReference type="InterPro" id="IPR018022">
    <property type="entry name" value="IPT"/>
</dbReference>
<evidence type="ECO:0000256" key="3">
    <source>
        <dbReference type="ARBA" id="ARBA00005842"/>
    </source>
</evidence>
<evidence type="ECO:0000256" key="5">
    <source>
        <dbReference type="ARBA" id="ARBA00022694"/>
    </source>
</evidence>
<feature type="region of interest" description="Interaction with substrate tRNA" evidence="10">
    <location>
        <begin position="51"/>
        <end position="54"/>
    </location>
</feature>
<dbReference type="Pfam" id="PF01715">
    <property type="entry name" value="IPPT"/>
    <property type="match status" value="1"/>
</dbReference>
<evidence type="ECO:0000256" key="12">
    <source>
        <dbReference type="RuleBase" id="RU003784"/>
    </source>
</evidence>
<feature type="binding site" evidence="10">
    <location>
        <begin position="26"/>
        <end position="33"/>
    </location>
    <ligand>
        <name>ATP</name>
        <dbReference type="ChEBI" id="CHEBI:30616"/>
    </ligand>
</feature>
<evidence type="ECO:0000256" key="1">
    <source>
        <dbReference type="ARBA" id="ARBA00001946"/>
    </source>
</evidence>
<evidence type="ECO:0000256" key="13">
    <source>
        <dbReference type="RuleBase" id="RU003785"/>
    </source>
</evidence>
<keyword evidence="7 10" id="KW-0067">ATP-binding</keyword>
<gene>
    <name evidence="10 14" type="primary">miaA</name>
    <name evidence="14" type="ORF">NFG58_04985</name>
</gene>
<sequence length="325" mass="36037">MAPTDAPAAATPPAQDDRPLALLLMGPTAAGKTDLAIEIRERLGGEIISVDSAMIYRGMDIGSAKPSAEELARAPHRLIDIRDPAQAYSAAEFRDDALAEMHDIAASGRLPLLVGGTMMYYKRLVEGVANLPSADSAVRERLSRQAEQDGLEALHRRLAEVDPESAARIHPNDPQRLMRALEVFELSGRPMSELWNEQRRETFPFRLLSIGLAPAERSVLHERIARRFNAMLDGGFLDEVAALKARGDLTLSLPSMKSVGYRQAWQYLDGEFDRETFIHRGVVATRQLAKRQLTWMRSWPALTWVDPLAADPAERLVKLVREAGT</sequence>
<dbReference type="AlphaFoldDB" id="A0AAU7KKR4"/>
<dbReference type="Gene3D" id="3.40.50.300">
    <property type="entry name" value="P-loop containing nucleotide triphosphate hydrolases"/>
    <property type="match status" value="1"/>
</dbReference>
<comment type="function">
    <text evidence="2 10 12">Catalyzes the transfer of a dimethylallyl group onto the adenine at position 37 in tRNAs that read codons beginning with uridine, leading to the formation of N6-(dimethylallyl)adenosine (i(6)A).</text>
</comment>
<feature type="region of interest" description="Interaction with substrate tRNA" evidence="10">
    <location>
        <begin position="175"/>
        <end position="179"/>
    </location>
</feature>
<comment type="caution">
    <text evidence="10">Lacks conserved residue(s) required for the propagation of feature annotation.</text>
</comment>
<evidence type="ECO:0000256" key="7">
    <source>
        <dbReference type="ARBA" id="ARBA00022840"/>
    </source>
</evidence>
<keyword evidence="5 10" id="KW-0819">tRNA processing</keyword>
<dbReference type="GO" id="GO:0005524">
    <property type="term" value="F:ATP binding"/>
    <property type="evidence" value="ECO:0007669"/>
    <property type="project" value="UniProtKB-UniRule"/>
</dbReference>
<comment type="cofactor">
    <cofactor evidence="1 10">
        <name>Mg(2+)</name>
        <dbReference type="ChEBI" id="CHEBI:18420"/>
    </cofactor>
</comment>
<evidence type="ECO:0000313" key="14">
    <source>
        <dbReference type="EMBL" id="XBO72067.1"/>
    </source>
</evidence>
<evidence type="ECO:0000256" key="10">
    <source>
        <dbReference type="HAMAP-Rule" id="MF_00185"/>
    </source>
</evidence>
<dbReference type="GO" id="GO:0052381">
    <property type="term" value="F:tRNA dimethylallyltransferase activity"/>
    <property type="evidence" value="ECO:0007669"/>
    <property type="project" value="UniProtKB-UniRule"/>
</dbReference>
<evidence type="ECO:0000256" key="6">
    <source>
        <dbReference type="ARBA" id="ARBA00022741"/>
    </source>
</evidence>
<feature type="site" description="Interaction with substrate tRNA" evidence="10">
    <location>
        <position position="139"/>
    </location>
</feature>
<name>A0AAU7KKR4_9GAMM</name>
<comment type="subunit">
    <text evidence="10">Monomer.</text>
</comment>
<feature type="site" description="Interaction with substrate tRNA" evidence="10">
    <location>
        <position position="117"/>
    </location>
</feature>
<keyword evidence="6 10" id="KW-0547">Nucleotide-binding</keyword>
<organism evidence="14">
    <name type="scientific">Halomonas sp. RT37</name>
    <dbReference type="NCBI Taxonomy" id="2950872"/>
    <lineage>
        <taxon>Bacteria</taxon>
        <taxon>Pseudomonadati</taxon>
        <taxon>Pseudomonadota</taxon>
        <taxon>Gammaproteobacteria</taxon>
        <taxon>Oceanospirillales</taxon>
        <taxon>Halomonadaceae</taxon>
        <taxon>Halomonas</taxon>
    </lineage>
</organism>
<reference evidence="14" key="1">
    <citation type="submission" date="2022-06" db="EMBL/GenBank/DDBJ databases">
        <title>A novel DMS-producing enzyme.</title>
        <authorList>
            <person name="Zhang Y."/>
        </authorList>
    </citation>
    <scope>NUCLEOTIDE SEQUENCE</scope>
    <source>
        <strain evidence="14">RT37</strain>
    </source>
</reference>
<dbReference type="PANTHER" id="PTHR11088">
    <property type="entry name" value="TRNA DIMETHYLALLYLTRANSFERASE"/>
    <property type="match status" value="1"/>
</dbReference>
<dbReference type="NCBIfam" id="TIGR00174">
    <property type="entry name" value="miaA"/>
    <property type="match status" value="1"/>
</dbReference>
<keyword evidence="8 10" id="KW-0460">Magnesium</keyword>
<comment type="similarity">
    <text evidence="3 10 13">Belongs to the IPP transferase family.</text>
</comment>
<accession>A0AAU7KKR4</accession>
<dbReference type="GO" id="GO:0006400">
    <property type="term" value="P:tRNA modification"/>
    <property type="evidence" value="ECO:0007669"/>
    <property type="project" value="TreeGrafter"/>
</dbReference>
<proteinExistence type="inferred from homology"/>